<protein>
    <submittedName>
        <fullName evidence="2">Sulfatase-like hydrolase/transferase</fullName>
    </submittedName>
</protein>
<dbReference type="GO" id="GO:0004065">
    <property type="term" value="F:arylsulfatase activity"/>
    <property type="evidence" value="ECO:0007669"/>
    <property type="project" value="TreeGrafter"/>
</dbReference>
<reference evidence="2" key="1">
    <citation type="submission" date="2022-08" db="EMBL/GenBank/DDBJ databases">
        <authorList>
            <person name="Li F."/>
        </authorList>
    </citation>
    <scope>NUCLEOTIDE SEQUENCE</scope>
    <source>
        <strain evidence="2">MQZ15Z-1</strain>
    </source>
</reference>
<name>A0A9X2P7P4_9HYPH</name>
<accession>A0A9X2P7P4</accession>
<gene>
    <name evidence="2" type="ORF">NVS89_01490</name>
</gene>
<keyword evidence="3" id="KW-1185">Reference proteome</keyword>
<dbReference type="RefSeq" id="WP_258730703.1">
    <property type="nucleotide sequence ID" value="NZ_JANTHZ010000001.1"/>
</dbReference>
<dbReference type="AlphaFoldDB" id="A0A9X2P7P4"/>
<proteinExistence type="predicted"/>
<evidence type="ECO:0000313" key="2">
    <source>
        <dbReference type="EMBL" id="MCS0493752.1"/>
    </source>
</evidence>
<keyword evidence="2" id="KW-0378">Hydrolase</keyword>
<evidence type="ECO:0000313" key="3">
    <source>
        <dbReference type="Proteomes" id="UP001151088"/>
    </source>
</evidence>
<dbReference type="GO" id="GO:0015024">
    <property type="term" value="F:glucuronate-2-sulfatase activity"/>
    <property type="evidence" value="ECO:0007669"/>
    <property type="project" value="TreeGrafter"/>
</dbReference>
<dbReference type="InterPro" id="IPR051849">
    <property type="entry name" value="GAG-degrading_sulfatase"/>
</dbReference>
<dbReference type="InterPro" id="IPR000917">
    <property type="entry name" value="Sulfatase_N"/>
</dbReference>
<dbReference type="Pfam" id="PF00884">
    <property type="entry name" value="Sulfatase"/>
    <property type="match status" value="1"/>
</dbReference>
<dbReference type="PANTHER" id="PTHR46615">
    <property type="entry name" value="ARYLSULFATASE K"/>
    <property type="match status" value="1"/>
</dbReference>
<comment type="caution">
    <text evidence="2">The sequence shown here is derived from an EMBL/GenBank/DDBJ whole genome shotgun (WGS) entry which is preliminary data.</text>
</comment>
<dbReference type="EMBL" id="JANTHZ010000001">
    <property type="protein sequence ID" value="MCS0493752.1"/>
    <property type="molecule type" value="Genomic_DNA"/>
</dbReference>
<dbReference type="SUPFAM" id="SSF53649">
    <property type="entry name" value="Alkaline phosphatase-like"/>
    <property type="match status" value="1"/>
</dbReference>
<dbReference type="PANTHER" id="PTHR46615:SF1">
    <property type="entry name" value="ARYLSULFATASE K"/>
    <property type="match status" value="1"/>
</dbReference>
<feature type="domain" description="Sulfatase N-terminal" evidence="1">
    <location>
        <begin position="5"/>
        <end position="346"/>
    </location>
</feature>
<dbReference type="Gene3D" id="3.40.720.10">
    <property type="entry name" value="Alkaline Phosphatase, subunit A"/>
    <property type="match status" value="1"/>
</dbReference>
<dbReference type="InterPro" id="IPR017850">
    <property type="entry name" value="Alkaline_phosphatase_core_sf"/>
</dbReference>
<organism evidence="2 3">
    <name type="scientific">Ancylobacter mangrovi</name>
    <dbReference type="NCBI Taxonomy" id="2972472"/>
    <lineage>
        <taxon>Bacteria</taxon>
        <taxon>Pseudomonadati</taxon>
        <taxon>Pseudomonadota</taxon>
        <taxon>Alphaproteobacteria</taxon>
        <taxon>Hyphomicrobiales</taxon>
        <taxon>Xanthobacteraceae</taxon>
        <taxon>Ancylobacter</taxon>
    </lineage>
</organism>
<evidence type="ECO:0000259" key="1">
    <source>
        <dbReference type="Pfam" id="PF00884"/>
    </source>
</evidence>
<dbReference type="Proteomes" id="UP001151088">
    <property type="component" value="Unassembled WGS sequence"/>
</dbReference>
<dbReference type="CDD" id="cd16037">
    <property type="entry name" value="sulfatase_like"/>
    <property type="match status" value="1"/>
</dbReference>
<sequence>MPAASNVLIIMSDEHNKAIAGCYGNRVVATPNIDALAARGTLFEAAYTNCPVCVPARASFACGRYVHDIGHWDNADPYDGTRPSWHHILRAGGHEVSSIGKLHFRSAADDYGFTQSLIPMHVVEEKGDLLGLVRDELPKRKGSWKMARLAGPGESSYTFYDRDIAARAQTWLREAAARPHEKPWVLFVSFVAPHFPLTAPPEHYYRYYDDPNLEWPKLYEEEARPAHPYLREYAECFAYDEHFASRDDVRRALAGYYGLVGFLDENIGKLLKMLDAIGLSETTRVVYVSDHGDNLGARGLWGKSTMYEEAVSVPLIAAGPGLGAGERVKAPVSLVDLSASILSWAGEDRPADWPGEDLAQVARARPEGRVTFSEYHGMGSKAGFYMLRDGRYKYVHYVDHPAQLFDLEADPQELNDLAGDPAHSHVLARLRAELYAICDPDDTDRRAKARQREQLRLAGGREAVIARGDLGFSPPPGFSPDFNL</sequence>